<dbReference type="InterPro" id="IPR012577">
    <property type="entry name" value="NIPSNAP"/>
</dbReference>
<accession>A0ABV7Y5H6</accession>
<dbReference type="SUPFAM" id="SSF54909">
    <property type="entry name" value="Dimeric alpha+beta barrel"/>
    <property type="match status" value="1"/>
</dbReference>
<name>A0ABV7Y5H6_9ACTN</name>
<dbReference type="InterPro" id="IPR011008">
    <property type="entry name" value="Dimeric_a/b-barrel"/>
</dbReference>
<protein>
    <submittedName>
        <fullName evidence="2">NIPSNAP family protein</fullName>
    </submittedName>
</protein>
<dbReference type="Proteomes" id="UP001595699">
    <property type="component" value="Unassembled WGS sequence"/>
</dbReference>
<dbReference type="Pfam" id="PF07978">
    <property type="entry name" value="NIPSNAP"/>
    <property type="match status" value="1"/>
</dbReference>
<organism evidence="2 3">
    <name type="scientific">Tenggerimyces flavus</name>
    <dbReference type="NCBI Taxonomy" id="1708749"/>
    <lineage>
        <taxon>Bacteria</taxon>
        <taxon>Bacillati</taxon>
        <taxon>Actinomycetota</taxon>
        <taxon>Actinomycetes</taxon>
        <taxon>Propionibacteriales</taxon>
        <taxon>Nocardioidaceae</taxon>
        <taxon>Tenggerimyces</taxon>
    </lineage>
</organism>
<evidence type="ECO:0000259" key="1">
    <source>
        <dbReference type="Pfam" id="PF07978"/>
    </source>
</evidence>
<keyword evidence="3" id="KW-1185">Reference proteome</keyword>
<reference evidence="3" key="1">
    <citation type="journal article" date="2019" name="Int. J. Syst. Evol. Microbiol.">
        <title>The Global Catalogue of Microorganisms (GCM) 10K type strain sequencing project: providing services to taxonomists for standard genome sequencing and annotation.</title>
        <authorList>
            <consortium name="The Broad Institute Genomics Platform"/>
            <consortium name="The Broad Institute Genome Sequencing Center for Infectious Disease"/>
            <person name="Wu L."/>
            <person name="Ma J."/>
        </authorList>
    </citation>
    <scope>NUCLEOTIDE SEQUENCE [LARGE SCALE GENOMIC DNA]</scope>
    <source>
        <strain evidence="3">CGMCC 4.7241</strain>
    </source>
</reference>
<gene>
    <name evidence="2" type="ORF">ACFOUW_03880</name>
</gene>
<dbReference type="Gene3D" id="3.30.70.100">
    <property type="match status" value="1"/>
</dbReference>
<proteinExistence type="predicted"/>
<feature type="domain" description="NIPSNAP" evidence="1">
    <location>
        <begin position="6"/>
        <end position="83"/>
    </location>
</feature>
<evidence type="ECO:0000313" key="2">
    <source>
        <dbReference type="EMBL" id="MFC3759963.1"/>
    </source>
</evidence>
<comment type="caution">
    <text evidence="2">The sequence shown here is derived from an EMBL/GenBank/DDBJ whole genome shotgun (WGS) entry which is preliminary data.</text>
</comment>
<dbReference type="EMBL" id="JBHRZH010000004">
    <property type="protein sequence ID" value="MFC3759963.1"/>
    <property type="molecule type" value="Genomic_DNA"/>
</dbReference>
<dbReference type="RefSeq" id="WP_205120209.1">
    <property type="nucleotide sequence ID" value="NZ_JAFBCM010000001.1"/>
</dbReference>
<evidence type="ECO:0000313" key="3">
    <source>
        <dbReference type="Proteomes" id="UP001595699"/>
    </source>
</evidence>
<sequence length="120" mass="13815">MFFRARRYIVAEGKADAFTAFFLQRLLPIEERYGGRLVGRWQTEDESEVLALWAYQSRESAEQCAKNIREDPATREATSFRERYLDPLYLEEAESELFSTVPLRATLLAPFAGEARPTAS</sequence>